<accession>A0AC35FM02</accession>
<evidence type="ECO:0000313" key="2">
    <source>
        <dbReference type="WBParaSite" id="PS1159_v2.g18942.t1"/>
    </source>
</evidence>
<dbReference type="WBParaSite" id="PS1159_v2.g18942.t1">
    <property type="protein sequence ID" value="PS1159_v2.g18942.t1"/>
    <property type="gene ID" value="PS1159_v2.g18942"/>
</dbReference>
<evidence type="ECO:0000313" key="1">
    <source>
        <dbReference type="Proteomes" id="UP000887580"/>
    </source>
</evidence>
<protein>
    <submittedName>
        <fullName evidence="2">Uncharacterized protein</fullName>
    </submittedName>
</protein>
<sequence length="482" mass="54967">MIFYGLTQDCQIFFARPDQLEQLRDFRVQTKVTYCLPNLVQLHWRQFHHHGIDSTQMGLQLLFKRANNQICTLPIEFPSKNALSGFTIFSYSILSSLNYAACSYIQNSTFIMEPDLSFMDTSYSDVIYFADPTSTGSFWNIRQFKFDKNGYFKSLESFIVKNFAEDKLHHSIHVRDYILSLDNQRHKVFAIQRHNKKVTSTCAYDLLFRPSKLKVTFDDPLHDDSTQFRVNSFAAEGNHLLIGNSFRKNHDEFSTKLMLTEKGKNSSKECLLEIPFLAELSFISMETKEVLEKIHLPHFGHHKTHKHHQITNNSSRNTKTSSTKETFKSNFGTTKKLTTTTPSSPLKTTTKPITTTTPSTAGNNNDLLDVGDGRIIGKGEENQKSRGNEFSERKIDNNNEEEENNGEGEEEEELGLMTEITTKNILEDEIVDTLEGSGSGSDEMPFSVANETSPENLSSFANSHILKFNNFPVILVFIILVL</sequence>
<organism evidence="1 2">
    <name type="scientific">Panagrolaimus sp. PS1159</name>
    <dbReference type="NCBI Taxonomy" id="55785"/>
    <lineage>
        <taxon>Eukaryota</taxon>
        <taxon>Metazoa</taxon>
        <taxon>Ecdysozoa</taxon>
        <taxon>Nematoda</taxon>
        <taxon>Chromadorea</taxon>
        <taxon>Rhabditida</taxon>
        <taxon>Tylenchina</taxon>
        <taxon>Panagrolaimomorpha</taxon>
        <taxon>Panagrolaimoidea</taxon>
        <taxon>Panagrolaimidae</taxon>
        <taxon>Panagrolaimus</taxon>
    </lineage>
</organism>
<dbReference type="Proteomes" id="UP000887580">
    <property type="component" value="Unplaced"/>
</dbReference>
<reference evidence="2" key="1">
    <citation type="submission" date="2022-11" db="UniProtKB">
        <authorList>
            <consortium name="WormBaseParasite"/>
        </authorList>
    </citation>
    <scope>IDENTIFICATION</scope>
</reference>
<name>A0AC35FM02_9BILA</name>
<proteinExistence type="predicted"/>